<evidence type="ECO:0000313" key="3">
    <source>
        <dbReference type="Proteomes" id="UP001300502"/>
    </source>
</evidence>
<evidence type="ECO:0000313" key="2">
    <source>
        <dbReference type="EMBL" id="KAK4527934.1"/>
    </source>
</evidence>
<dbReference type="InterPro" id="IPR029063">
    <property type="entry name" value="SAM-dependent_MTases_sf"/>
</dbReference>
<proteinExistence type="inferred from homology"/>
<dbReference type="Proteomes" id="UP001300502">
    <property type="component" value="Unassembled WGS sequence"/>
</dbReference>
<organism evidence="2 3">
    <name type="scientific">Galdieria yellowstonensis</name>
    <dbReference type="NCBI Taxonomy" id="3028027"/>
    <lineage>
        <taxon>Eukaryota</taxon>
        <taxon>Rhodophyta</taxon>
        <taxon>Bangiophyceae</taxon>
        <taxon>Galdieriales</taxon>
        <taxon>Galdieriaceae</taxon>
        <taxon>Galdieria</taxon>
    </lineage>
</organism>
<sequence length="362" mass="43021">MSKSAGQWDNLVFSQVIPIGLRLVETGKVPDLLIRWVIRRLCASRIRELDTKDIESTYQYIQQFIEEIQSYPIALLTQKANEQHYELPPEFFQLVLGKHLKYSACYFPSPYCSLDEAERYTLNLYVERAKIQNGQHILDLGCGWGSFTLFVAEKYPRCNIIALSNSSLQQKYIESICLQKGLQNVQVMKADICEWDTNSAQFDRIVSIEMFEHMKNYSLLLEKVAKWLKPQGLLFVHIFCHREFPYHFESEGEQNWMGRYFFSGGTMPSASLLLYFQKHLQVIQQWAMNGRHYAQTAEHWLMRMDRHREQIEPILQKTYKKDALKWLTYWRIFWMSCAELFGYRNGNEWFVTHLLWRKKETA</sequence>
<protein>
    <recommendedName>
        <fullName evidence="4">Cyclopropane-fatty-acyl-phospholipid synthase</fullName>
    </recommendedName>
</protein>
<evidence type="ECO:0000256" key="1">
    <source>
        <dbReference type="ARBA" id="ARBA00010815"/>
    </source>
</evidence>
<dbReference type="FunFam" id="3.40.50.150:FF:000554">
    <property type="entry name" value="Cation-transporting ATPase"/>
    <property type="match status" value="1"/>
</dbReference>
<keyword evidence="3" id="KW-1185">Reference proteome</keyword>
<dbReference type="PANTHER" id="PTHR43832:SF1">
    <property type="entry name" value="S-ADENOSYL-L-METHIONINE-DEPENDENT METHYLTRANSFERASES SUPERFAMILY PROTEIN"/>
    <property type="match status" value="1"/>
</dbReference>
<accession>A0AAV9IKV4</accession>
<dbReference type="CDD" id="cd02440">
    <property type="entry name" value="AdoMet_MTases"/>
    <property type="match status" value="1"/>
</dbReference>
<comment type="caution">
    <text evidence="2">The sequence shown here is derived from an EMBL/GenBank/DDBJ whole genome shotgun (WGS) entry which is preliminary data.</text>
</comment>
<dbReference type="Pfam" id="PF02353">
    <property type="entry name" value="CMAS"/>
    <property type="match status" value="1"/>
</dbReference>
<reference evidence="2 3" key="1">
    <citation type="submission" date="2022-07" db="EMBL/GenBank/DDBJ databases">
        <title>Genome-wide signatures of adaptation to extreme environments.</title>
        <authorList>
            <person name="Cho C.H."/>
            <person name="Yoon H.S."/>
        </authorList>
    </citation>
    <scope>NUCLEOTIDE SEQUENCE [LARGE SCALE GENOMIC DNA]</scope>
    <source>
        <strain evidence="2 3">108.79 E11</strain>
    </source>
</reference>
<gene>
    <name evidence="2" type="ORF">GAYE_SCF46G5867</name>
</gene>
<dbReference type="PANTHER" id="PTHR43832">
    <property type="match status" value="1"/>
</dbReference>
<evidence type="ECO:0008006" key="4">
    <source>
        <dbReference type="Google" id="ProtNLM"/>
    </source>
</evidence>
<dbReference type="AlphaFoldDB" id="A0AAV9IKV4"/>
<dbReference type="EMBL" id="JANCYU010000057">
    <property type="protein sequence ID" value="KAK4527934.1"/>
    <property type="molecule type" value="Genomic_DNA"/>
</dbReference>
<comment type="similarity">
    <text evidence="1">Belongs to the CFA/CMAS family.</text>
</comment>
<dbReference type="Gene3D" id="3.40.50.150">
    <property type="entry name" value="Vaccinia Virus protein VP39"/>
    <property type="match status" value="1"/>
</dbReference>
<name>A0AAV9IKV4_9RHOD</name>
<dbReference type="SUPFAM" id="SSF53335">
    <property type="entry name" value="S-adenosyl-L-methionine-dependent methyltransferases"/>
    <property type="match status" value="1"/>
</dbReference>